<gene>
    <name evidence="1" type="ORF">GPUH_LOCUS21708</name>
</gene>
<reference evidence="3" key="1">
    <citation type="submission" date="2016-06" db="UniProtKB">
        <authorList>
            <consortium name="WormBaseParasite"/>
        </authorList>
    </citation>
    <scope>IDENTIFICATION</scope>
</reference>
<dbReference type="EMBL" id="UYRT01093281">
    <property type="protein sequence ID" value="VDN38787.1"/>
    <property type="molecule type" value="Genomic_DNA"/>
</dbReference>
<evidence type="ECO:0000313" key="2">
    <source>
        <dbReference type="Proteomes" id="UP000271098"/>
    </source>
</evidence>
<sequence length="60" mass="6551">MAHGIEDSEILDSLGSMDESSSSFAFHICGSDPLYRAYFAHMNSGRMMVGSIITFRSAES</sequence>
<protein>
    <submittedName>
        <fullName evidence="1 3">Uncharacterized protein</fullName>
    </submittedName>
</protein>
<proteinExistence type="predicted"/>
<dbReference type="Proteomes" id="UP000271098">
    <property type="component" value="Unassembled WGS sequence"/>
</dbReference>
<organism evidence="3">
    <name type="scientific">Gongylonema pulchrum</name>
    <dbReference type="NCBI Taxonomy" id="637853"/>
    <lineage>
        <taxon>Eukaryota</taxon>
        <taxon>Metazoa</taxon>
        <taxon>Ecdysozoa</taxon>
        <taxon>Nematoda</taxon>
        <taxon>Chromadorea</taxon>
        <taxon>Rhabditida</taxon>
        <taxon>Spirurina</taxon>
        <taxon>Spiruromorpha</taxon>
        <taxon>Spiruroidea</taxon>
        <taxon>Gongylonematidae</taxon>
        <taxon>Gongylonema</taxon>
    </lineage>
</organism>
<dbReference type="AlphaFoldDB" id="A0A183EL67"/>
<dbReference type="OrthoDB" id="5841793at2759"/>
<evidence type="ECO:0000313" key="3">
    <source>
        <dbReference type="WBParaSite" id="GPUH_0002173501-mRNA-1"/>
    </source>
</evidence>
<accession>A0A183EL67</accession>
<name>A0A183EL67_9BILA</name>
<keyword evidence="2" id="KW-1185">Reference proteome</keyword>
<evidence type="ECO:0000313" key="1">
    <source>
        <dbReference type="EMBL" id="VDN38787.1"/>
    </source>
</evidence>
<reference evidence="1 2" key="2">
    <citation type="submission" date="2018-11" db="EMBL/GenBank/DDBJ databases">
        <authorList>
            <consortium name="Pathogen Informatics"/>
        </authorList>
    </citation>
    <scope>NUCLEOTIDE SEQUENCE [LARGE SCALE GENOMIC DNA]</scope>
</reference>
<dbReference type="WBParaSite" id="GPUH_0002173501-mRNA-1">
    <property type="protein sequence ID" value="GPUH_0002173501-mRNA-1"/>
    <property type="gene ID" value="GPUH_0002173501"/>
</dbReference>